<dbReference type="EMBL" id="JBHSGU010000002">
    <property type="protein sequence ID" value="MFC4699047.1"/>
    <property type="molecule type" value="Genomic_DNA"/>
</dbReference>
<evidence type="ECO:0000256" key="1">
    <source>
        <dbReference type="SAM" id="SignalP"/>
    </source>
</evidence>
<dbReference type="RefSeq" id="WP_382405767.1">
    <property type="nucleotide sequence ID" value="NZ_JBHSGU010000002.1"/>
</dbReference>
<proteinExistence type="predicted"/>
<sequence length="161" mass="18427">MTLSKFMVSKRVCASVLALSLALLSGCSSTEEKQGIQDTNTMLIIEKTAEMAPQSIEGEFILRIKNTATVNRDVMLNTQKDYRDQRSVTVKIPRNFVLAMTQMHGEHPEKFFDNKRIRVRGTAKRQRIVFFDTNGQATDKYYYQTHIIPERPETIEVIPGI</sequence>
<organism evidence="2 3">
    <name type="scientific">Glaciecola siphonariae</name>
    <dbReference type="NCBI Taxonomy" id="521012"/>
    <lineage>
        <taxon>Bacteria</taxon>
        <taxon>Pseudomonadati</taxon>
        <taxon>Pseudomonadota</taxon>
        <taxon>Gammaproteobacteria</taxon>
        <taxon>Alteromonadales</taxon>
        <taxon>Alteromonadaceae</taxon>
        <taxon>Glaciecola</taxon>
    </lineage>
</organism>
<dbReference type="Proteomes" id="UP001595897">
    <property type="component" value="Unassembled WGS sequence"/>
</dbReference>
<protein>
    <recommendedName>
        <fullName evidence="4">Lipoprotein</fullName>
    </recommendedName>
</protein>
<feature type="chain" id="PRO_5046477947" description="Lipoprotein" evidence="1">
    <location>
        <begin position="31"/>
        <end position="161"/>
    </location>
</feature>
<comment type="caution">
    <text evidence="2">The sequence shown here is derived from an EMBL/GenBank/DDBJ whole genome shotgun (WGS) entry which is preliminary data.</text>
</comment>
<keyword evidence="1" id="KW-0732">Signal</keyword>
<evidence type="ECO:0008006" key="4">
    <source>
        <dbReference type="Google" id="ProtNLM"/>
    </source>
</evidence>
<dbReference type="PROSITE" id="PS51257">
    <property type="entry name" value="PROKAR_LIPOPROTEIN"/>
    <property type="match status" value="1"/>
</dbReference>
<name>A0ABV9LRE2_9ALTE</name>
<evidence type="ECO:0000313" key="3">
    <source>
        <dbReference type="Proteomes" id="UP001595897"/>
    </source>
</evidence>
<gene>
    <name evidence="2" type="ORF">ACFO4O_02620</name>
</gene>
<reference evidence="3" key="1">
    <citation type="journal article" date="2019" name="Int. J. Syst. Evol. Microbiol.">
        <title>The Global Catalogue of Microorganisms (GCM) 10K type strain sequencing project: providing services to taxonomists for standard genome sequencing and annotation.</title>
        <authorList>
            <consortium name="The Broad Institute Genomics Platform"/>
            <consortium name="The Broad Institute Genome Sequencing Center for Infectious Disease"/>
            <person name="Wu L."/>
            <person name="Ma J."/>
        </authorList>
    </citation>
    <scope>NUCLEOTIDE SEQUENCE [LARGE SCALE GENOMIC DNA]</scope>
    <source>
        <strain evidence="3">KACC 12507</strain>
    </source>
</reference>
<keyword evidence="3" id="KW-1185">Reference proteome</keyword>
<feature type="signal peptide" evidence="1">
    <location>
        <begin position="1"/>
        <end position="30"/>
    </location>
</feature>
<accession>A0ABV9LRE2</accession>
<evidence type="ECO:0000313" key="2">
    <source>
        <dbReference type="EMBL" id="MFC4699047.1"/>
    </source>
</evidence>